<evidence type="ECO:0000256" key="5">
    <source>
        <dbReference type="ARBA" id="ARBA00022679"/>
    </source>
</evidence>
<comment type="pathway">
    <text evidence="2">Antibiotic biosynthesis.</text>
</comment>
<dbReference type="Pfam" id="PF00109">
    <property type="entry name" value="ketoacyl-synt"/>
    <property type="match status" value="1"/>
</dbReference>
<dbReference type="Pfam" id="PF00698">
    <property type="entry name" value="Acyl_transf_1"/>
    <property type="match status" value="1"/>
</dbReference>
<feature type="domain" description="PKS/mFAS DH" evidence="12">
    <location>
        <begin position="938"/>
        <end position="1210"/>
    </location>
</feature>
<dbReference type="InterPro" id="IPR001227">
    <property type="entry name" value="Ac_transferase_dom_sf"/>
</dbReference>
<dbReference type="SUPFAM" id="SSF47336">
    <property type="entry name" value="ACP-like"/>
    <property type="match status" value="1"/>
</dbReference>
<dbReference type="PROSITE" id="PS52019">
    <property type="entry name" value="PKS_MFAS_DH"/>
    <property type="match status" value="1"/>
</dbReference>
<evidence type="ECO:0000256" key="3">
    <source>
        <dbReference type="ARBA" id="ARBA00022450"/>
    </source>
</evidence>
<proteinExistence type="predicted"/>
<dbReference type="Gene3D" id="1.10.1200.10">
    <property type="entry name" value="ACP-like"/>
    <property type="match status" value="1"/>
</dbReference>
<dbReference type="PANTHER" id="PTHR43775:SF51">
    <property type="entry name" value="INACTIVE PHENOLPHTHIOCEROL SYNTHESIS POLYKETIDE SYNTHASE TYPE I PKS1-RELATED"/>
    <property type="match status" value="1"/>
</dbReference>
<dbReference type="PROSITE" id="PS00012">
    <property type="entry name" value="PHOSPHOPANTETHEINE"/>
    <property type="match status" value="1"/>
</dbReference>
<dbReference type="InterPro" id="IPR011032">
    <property type="entry name" value="GroES-like_sf"/>
</dbReference>
<dbReference type="Pfam" id="PF08240">
    <property type="entry name" value="ADH_N"/>
    <property type="match status" value="1"/>
</dbReference>
<dbReference type="SMART" id="SM00822">
    <property type="entry name" value="PKS_KR"/>
    <property type="match status" value="1"/>
</dbReference>
<dbReference type="InterPro" id="IPR016039">
    <property type="entry name" value="Thiolase-like"/>
</dbReference>
<dbReference type="SUPFAM" id="SSF50129">
    <property type="entry name" value="GroES-like"/>
    <property type="match status" value="1"/>
</dbReference>
<feature type="active site" description="Proton acceptor; for dehydratase activity" evidence="9">
    <location>
        <position position="970"/>
    </location>
</feature>
<dbReference type="CDD" id="cd08956">
    <property type="entry name" value="KR_3_FAS_SDR_x"/>
    <property type="match status" value="1"/>
</dbReference>
<dbReference type="InterPro" id="IPR015083">
    <property type="entry name" value="NorB/c/GfsB-D-like_docking"/>
</dbReference>
<dbReference type="InterPro" id="IPR049551">
    <property type="entry name" value="PKS_DH_C"/>
</dbReference>
<organism evidence="13 14">
    <name type="scientific">Plantactinospora endophytica</name>
    <dbReference type="NCBI Taxonomy" id="673535"/>
    <lineage>
        <taxon>Bacteria</taxon>
        <taxon>Bacillati</taxon>
        <taxon>Actinomycetota</taxon>
        <taxon>Actinomycetes</taxon>
        <taxon>Micromonosporales</taxon>
        <taxon>Micromonosporaceae</taxon>
        <taxon>Plantactinospora</taxon>
    </lineage>
</organism>
<dbReference type="InterPro" id="IPR036736">
    <property type="entry name" value="ACP-like_sf"/>
</dbReference>
<accession>A0ABQ4EB12</accession>
<dbReference type="InterPro" id="IPR016035">
    <property type="entry name" value="Acyl_Trfase/lysoPLipase"/>
</dbReference>
<dbReference type="InterPro" id="IPR020806">
    <property type="entry name" value="PKS_PP-bd"/>
</dbReference>
<dbReference type="InterPro" id="IPR006162">
    <property type="entry name" value="Ppantetheine_attach_site"/>
</dbReference>
<feature type="domain" description="Carrier" evidence="10">
    <location>
        <begin position="1998"/>
        <end position="2073"/>
    </location>
</feature>
<dbReference type="PANTHER" id="PTHR43775">
    <property type="entry name" value="FATTY ACID SYNTHASE"/>
    <property type="match status" value="1"/>
</dbReference>
<feature type="active site" description="Proton donor; for dehydratase activity" evidence="9">
    <location>
        <position position="1132"/>
    </location>
</feature>
<dbReference type="InterPro" id="IPR050091">
    <property type="entry name" value="PKS_NRPS_Biosynth_Enz"/>
</dbReference>
<dbReference type="Gene3D" id="3.40.50.11460">
    <property type="match status" value="1"/>
</dbReference>
<feature type="domain" description="Ketosynthase family 3 (KS3)" evidence="11">
    <location>
        <begin position="33"/>
        <end position="457"/>
    </location>
</feature>
<keyword evidence="3" id="KW-0596">Phosphopantetheine</keyword>
<dbReference type="InterPro" id="IPR049552">
    <property type="entry name" value="PKS_DH_N"/>
</dbReference>
<evidence type="ECO:0000256" key="4">
    <source>
        <dbReference type="ARBA" id="ARBA00022553"/>
    </source>
</evidence>
<dbReference type="InterPro" id="IPR032821">
    <property type="entry name" value="PKS_assoc"/>
</dbReference>
<dbReference type="Gene3D" id="3.40.50.720">
    <property type="entry name" value="NAD(P)-binding Rossmann-like Domain"/>
    <property type="match status" value="1"/>
</dbReference>
<evidence type="ECO:0000256" key="1">
    <source>
        <dbReference type="ARBA" id="ARBA00001957"/>
    </source>
</evidence>
<evidence type="ECO:0000259" key="11">
    <source>
        <dbReference type="PROSITE" id="PS52004"/>
    </source>
</evidence>
<dbReference type="InterPro" id="IPR049900">
    <property type="entry name" value="PKS_mFAS_DH"/>
</dbReference>
<dbReference type="Pfam" id="PF00550">
    <property type="entry name" value="PP-binding"/>
    <property type="match status" value="1"/>
</dbReference>
<dbReference type="Pfam" id="PF08990">
    <property type="entry name" value="Docking"/>
    <property type="match status" value="1"/>
</dbReference>
<reference evidence="13 14" key="1">
    <citation type="submission" date="2021-01" db="EMBL/GenBank/DDBJ databases">
        <title>Whole genome shotgun sequence of Plantactinospora endophytica NBRC 110450.</title>
        <authorList>
            <person name="Komaki H."/>
            <person name="Tamura T."/>
        </authorList>
    </citation>
    <scope>NUCLEOTIDE SEQUENCE [LARGE SCALE GENOMIC DNA]</scope>
    <source>
        <strain evidence="13 14">NBRC 110450</strain>
    </source>
</reference>
<dbReference type="Pfam" id="PF02801">
    <property type="entry name" value="Ketoacyl-synt_C"/>
    <property type="match status" value="1"/>
</dbReference>
<dbReference type="RefSeq" id="WP_203869840.1">
    <property type="nucleotide sequence ID" value="NZ_JBHTIQ010000124.1"/>
</dbReference>
<dbReference type="PROSITE" id="PS50075">
    <property type="entry name" value="CARRIER"/>
    <property type="match status" value="1"/>
</dbReference>
<dbReference type="PROSITE" id="PS01162">
    <property type="entry name" value="QOR_ZETA_CRYSTAL"/>
    <property type="match status" value="1"/>
</dbReference>
<dbReference type="Gene3D" id="3.40.47.10">
    <property type="match status" value="1"/>
</dbReference>
<gene>
    <name evidence="13" type="primary">pks15/1</name>
    <name evidence="13" type="ORF">Pen02_63930</name>
</gene>
<dbReference type="InterPro" id="IPR036291">
    <property type="entry name" value="NAD(P)-bd_dom_sf"/>
</dbReference>
<keyword evidence="4" id="KW-0597">Phosphoprotein</keyword>
<dbReference type="SMART" id="SM00827">
    <property type="entry name" value="PKS_AT"/>
    <property type="match status" value="1"/>
</dbReference>
<protein>
    <submittedName>
        <fullName evidence="13">Phenolphthiocerol synthesis polyketide synthase type I Pks15/1</fullName>
    </submittedName>
</protein>
<evidence type="ECO:0000259" key="12">
    <source>
        <dbReference type="PROSITE" id="PS52019"/>
    </source>
</evidence>
<evidence type="ECO:0000256" key="7">
    <source>
        <dbReference type="ARBA" id="ARBA00023268"/>
    </source>
</evidence>
<comment type="cofactor">
    <cofactor evidence="1">
        <name>pantetheine 4'-phosphate</name>
        <dbReference type="ChEBI" id="CHEBI:47942"/>
    </cofactor>
</comment>
<dbReference type="InterPro" id="IPR014043">
    <property type="entry name" value="Acyl_transferase_dom"/>
</dbReference>
<dbReference type="InterPro" id="IPR020807">
    <property type="entry name" value="PKS_DH"/>
</dbReference>
<dbReference type="SMART" id="SM00829">
    <property type="entry name" value="PKS_ER"/>
    <property type="match status" value="1"/>
</dbReference>
<dbReference type="Gene3D" id="3.90.180.10">
    <property type="entry name" value="Medium-chain alcohol dehydrogenases, catalytic domain"/>
    <property type="match status" value="1"/>
</dbReference>
<dbReference type="SUPFAM" id="SSF55048">
    <property type="entry name" value="Probable ACP-binding domain of malonyl-CoA ACP transacylase"/>
    <property type="match status" value="1"/>
</dbReference>
<dbReference type="InterPro" id="IPR057326">
    <property type="entry name" value="KR_dom"/>
</dbReference>
<dbReference type="SMART" id="SM01294">
    <property type="entry name" value="PKS_PP_betabranch"/>
    <property type="match status" value="1"/>
</dbReference>
<dbReference type="PROSITE" id="PS52004">
    <property type="entry name" value="KS3_2"/>
    <property type="match status" value="1"/>
</dbReference>
<dbReference type="CDD" id="cd00833">
    <property type="entry name" value="PKS"/>
    <property type="match status" value="1"/>
</dbReference>
<dbReference type="SMART" id="SM00826">
    <property type="entry name" value="PKS_DH"/>
    <property type="match status" value="1"/>
</dbReference>
<dbReference type="Proteomes" id="UP000646749">
    <property type="component" value="Unassembled WGS sequence"/>
</dbReference>
<dbReference type="SMART" id="SM00825">
    <property type="entry name" value="PKS_KS"/>
    <property type="match status" value="1"/>
</dbReference>
<dbReference type="Pfam" id="PF16197">
    <property type="entry name" value="KAsynt_C_assoc"/>
    <property type="match status" value="1"/>
</dbReference>
<dbReference type="CDD" id="cd05195">
    <property type="entry name" value="enoyl_red"/>
    <property type="match status" value="1"/>
</dbReference>
<dbReference type="Gene3D" id="3.30.70.3290">
    <property type="match status" value="1"/>
</dbReference>
<name>A0ABQ4EB12_9ACTN</name>
<comment type="caution">
    <text evidence="13">The sequence shown here is derived from an EMBL/GenBank/DDBJ whole genome shotgun (WGS) entry which is preliminary data.</text>
</comment>
<dbReference type="InterPro" id="IPR016036">
    <property type="entry name" value="Malonyl_transacylase_ACP-bd"/>
</dbReference>
<dbReference type="Pfam" id="PF22953">
    <property type="entry name" value="SpnB_Rossmann"/>
    <property type="match status" value="1"/>
</dbReference>
<keyword evidence="8" id="KW-0012">Acyltransferase</keyword>
<dbReference type="SUPFAM" id="SSF51735">
    <property type="entry name" value="NAD(P)-binding Rossmann-fold domains"/>
    <property type="match status" value="3"/>
</dbReference>
<dbReference type="InterPro" id="IPR020843">
    <property type="entry name" value="ER"/>
</dbReference>
<dbReference type="InterPro" id="IPR014030">
    <property type="entry name" value="Ketoacyl_synth_N"/>
</dbReference>
<keyword evidence="7" id="KW-0511">Multifunctional enzyme</keyword>
<dbReference type="InterPro" id="IPR042104">
    <property type="entry name" value="PKS_dehydratase_sf"/>
</dbReference>
<dbReference type="InterPro" id="IPR020841">
    <property type="entry name" value="PKS_Beta-ketoAc_synthase_dom"/>
</dbReference>
<dbReference type="PROSITE" id="PS00606">
    <property type="entry name" value="KS3_1"/>
    <property type="match status" value="1"/>
</dbReference>
<dbReference type="EMBL" id="BONW01000038">
    <property type="protein sequence ID" value="GIG91457.1"/>
    <property type="molecule type" value="Genomic_DNA"/>
</dbReference>
<sequence>MSNEEKTVEYLKRLTADLQRTRRQLRDAEERDREPIALVGMACRFAGGVGSADELWQLLASGSDAVGEFPADRGWDLAALFDPDPERVGTSTTRHGAFLPAAGEFDAGFFGVSPREAIAMDPQQRVLLETSWEAFEDAGVRPDTLRGTATGVFVGSNSQDYASVATAAPEELEGYLGTGTAASVLSGRLSYTYGFQGPAITVDTACSSSLVALHLAVRSLRALESSLALAAGVTVMSTPGAFLEFSRQRGLAADGRCKAFAAGADGTGWGEGVGVLVLERLSDARRHGRRILAVVRGSAVNQDGASSGLTAPNGPSQQRVIRRALADAGVDAAGVDVVEAHGTGTRLGDPIEAQALLATYGRDRVRPLWLGSVKSNIGHTQAAAGVAGVIKMVLAMRHGVLPRTLHVDEPTPEVDWSSGAVRLLTEVQPWQRNGHPRRAGVSSFGMSGTNAHVIIEEAPEGSLAGEPVDVSAAGEPVEPPGEPVESTVAVPLVLSARTEPALRELAARMAALPETSGVDLGHSLAVTRTPLPVRAVVVADDSGSARAGFTALAAGEAVTGVVTGTAAGTRDNVVFVFPGQGSQWAGMAAELLRTSPVFAERMAECADALAPHVDWKLLDVLTGVPGAPGLDRVDVVQPVLFAMMVSLAEVWRAHGVRPAAVLGHSQGEIAAACVAGALSLPDAARLVALRSQALLQLSQQGGMLSLALSVAEVRDLVADDCPELSVATVNGPSSTVVSGPPDALHALRDACEAEGVRARMIPVDYASHSPQVERLRDELIRIAAPMTPRDGEVRFFSSVTAAFQEHRSLTPEYWFRNLRDTVEFEPAVCALLAAGFTAFVEVSPHAVLTMSIEETVQAAGADAAVVGTLRRDEGGLARLYRQLGEAWVRGVPVDWSTVFTGARRVDLPTYPFQRRRFWPGRPRGAGDVAAAGLAPVSHPLLGAAVPMAGAGAVLLTGRLALDTQPWLADHRVRDEILLPGTGFLELVGRAGDEVGGTLVEELTLQAPLAVPATGAVRVQVSVRPAEEGRWTVAVHSRADGRDRWVQHAEGVLSSGSGTAVPATVAWPPAGASTVDVGGAYDALAERGLDYGPSFRGLRRVWSGDGAVYAEARLPGDVSGAPADYLLHPALLDAALHAAGVGGLLPSDGVARLPWSFQGVRVHATGAAELRVRLTSPAPGTLALTATDTTGAPVVSIDSLTLRAAGDAAGADDDLYALEWIPAGTTAAAVADWALLGPYDAGARPDRCYPDLAALSTALDSGGQAPELVVTVCPAASGDTPAEVRAALSAVHALLAGWLADGRLDRSRLVVVTRGAVAVQDRGEVRDLAHAAVRGLVRTAQSENPDRFVLADLDDDPGPLPVELFAAGHPEVAIRAGRAWLPRLRAVAGRLSPRTPMAAGPWRLDATGAGSVDGLAVVAAPESAAELEPGEVRVAVRAAGVNFRDVLITLGMYPDPALLGSEAAGTVLEVGPGVPSLAPGDRVTGLFTGAFGPVAVTDHRMLTRIPDGWSFTQAASMPIVFLTAWYALRDLAGLEAGERVLVHAAAGGVGQAAVQLARHWGAEVFGTASEGKWAVLRGLGLPDDHIGNSRDLSFAERFPAGLDVVLNSLAGEFVDTSAGLLRPGGRFVEMGKTDIRDPGSVAGIHYRSFDLVEAGPDRIQQMLSELVRLFTDGTLHLLPTHVWDVREAPEAFRRISQARYAGKVVLTLPQPWQRHDTVLITGGTGTLGRLLARHLADRGVRHLLLVSRSGPDAPGVPELVADLADRGATATVAACDVADRGALEKLLVTVPQDRPLTGVVHAAGVLRDGLVGSLTPADFDEVLRAKVDAAANLDACTRDRDLVEFVLFSSAAGLLGAPGQGNYAAANTFLDALALRRRAAGLPATSLAWSLWAQRSAMTGHLGDTDLGRLARGGVAPLRSDEGLRLWDAALRHADPVLAPMRIDTAALRAGSGPGVVPALLRGLAGAAARPAARAVDPGGPAETPGQRYLALAPAERDRALLDLVRSSAAAVLGHADSTEIGTDRAFKDLGFDSLTAVELRNRLTTATGLRLPATLVFDNPSPAALAASLSRELRPDEPGATDEDPAGAEFHRVLRAIPLQRFHQAGLYDAIMSLAAAPDEVSASTGPDGDSTAIDDLDVAALIQRAMDTSQS</sequence>
<keyword evidence="14" id="KW-1185">Reference proteome</keyword>
<feature type="region of interest" description="N-terminal hotdog fold" evidence="9">
    <location>
        <begin position="938"/>
        <end position="1059"/>
    </location>
</feature>
<dbReference type="InterPro" id="IPR009081">
    <property type="entry name" value="PP-bd_ACP"/>
</dbReference>
<evidence type="ECO:0000256" key="8">
    <source>
        <dbReference type="ARBA" id="ARBA00023315"/>
    </source>
</evidence>
<feature type="region of interest" description="C-terminal hotdog fold" evidence="9">
    <location>
        <begin position="1071"/>
        <end position="1210"/>
    </location>
</feature>
<evidence type="ECO:0000256" key="9">
    <source>
        <dbReference type="PROSITE-ProRule" id="PRU01363"/>
    </source>
</evidence>
<dbReference type="InterPro" id="IPR014031">
    <property type="entry name" value="Ketoacyl_synth_C"/>
</dbReference>
<dbReference type="Pfam" id="PF13602">
    <property type="entry name" value="ADH_zinc_N_2"/>
    <property type="match status" value="1"/>
</dbReference>
<dbReference type="InterPro" id="IPR013154">
    <property type="entry name" value="ADH-like_N"/>
</dbReference>
<dbReference type="Gene3D" id="3.10.129.110">
    <property type="entry name" value="Polyketide synthase dehydratase"/>
    <property type="match status" value="1"/>
</dbReference>
<dbReference type="InterPro" id="IPR013968">
    <property type="entry name" value="PKS_KR"/>
</dbReference>
<dbReference type="InterPro" id="IPR002364">
    <property type="entry name" value="Quin_OxRdtase/zeta-crystal_CS"/>
</dbReference>
<dbReference type="SUPFAM" id="SSF52151">
    <property type="entry name" value="FabD/lysophospholipase-like"/>
    <property type="match status" value="1"/>
</dbReference>
<evidence type="ECO:0000256" key="6">
    <source>
        <dbReference type="ARBA" id="ARBA00023194"/>
    </source>
</evidence>
<evidence type="ECO:0000259" key="10">
    <source>
        <dbReference type="PROSITE" id="PS50075"/>
    </source>
</evidence>
<keyword evidence="5" id="KW-0808">Transferase</keyword>
<keyword evidence="6" id="KW-0045">Antibiotic biosynthesis</keyword>
<dbReference type="Pfam" id="PF21089">
    <property type="entry name" value="PKS_DH_N"/>
    <property type="match status" value="1"/>
</dbReference>
<dbReference type="SUPFAM" id="SSF53901">
    <property type="entry name" value="Thiolase-like"/>
    <property type="match status" value="1"/>
</dbReference>
<dbReference type="Pfam" id="PF08659">
    <property type="entry name" value="KR"/>
    <property type="match status" value="1"/>
</dbReference>
<evidence type="ECO:0000256" key="2">
    <source>
        <dbReference type="ARBA" id="ARBA00004792"/>
    </source>
</evidence>
<dbReference type="Gene3D" id="3.40.366.10">
    <property type="entry name" value="Malonyl-Coenzyme A Acyl Carrier Protein, domain 2"/>
    <property type="match status" value="1"/>
</dbReference>
<evidence type="ECO:0000313" key="14">
    <source>
        <dbReference type="Proteomes" id="UP000646749"/>
    </source>
</evidence>
<dbReference type="InterPro" id="IPR018201">
    <property type="entry name" value="Ketoacyl_synth_AS"/>
</dbReference>
<evidence type="ECO:0000313" key="13">
    <source>
        <dbReference type="EMBL" id="GIG91457.1"/>
    </source>
</evidence>
<dbReference type="SMART" id="SM00823">
    <property type="entry name" value="PKS_PP"/>
    <property type="match status" value="1"/>
</dbReference>
<dbReference type="InterPro" id="IPR055123">
    <property type="entry name" value="SpnB-like_Rossmann"/>
</dbReference>
<dbReference type="Pfam" id="PF14765">
    <property type="entry name" value="PS-DH"/>
    <property type="match status" value="1"/>
</dbReference>